<dbReference type="InParanoid" id="G2QIJ1"/>
<dbReference type="eggNOG" id="KOG0583">
    <property type="taxonomic scope" value="Eukaryota"/>
</dbReference>
<evidence type="ECO:0000256" key="6">
    <source>
        <dbReference type="ARBA" id="ARBA00030980"/>
    </source>
</evidence>
<dbReference type="HOGENOM" id="CLU_000288_31_1_1"/>
<evidence type="ECO:0000256" key="4">
    <source>
        <dbReference type="ARBA" id="ARBA00013948"/>
    </source>
</evidence>
<organism evidence="11 12">
    <name type="scientific">Thermothelomyces thermophilus (strain ATCC 42464 / BCRC 31852 / DSM 1799)</name>
    <name type="common">Sporotrichum thermophile</name>
    <dbReference type="NCBI Taxonomy" id="573729"/>
    <lineage>
        <taxon>Eukaryota</taxon>
        <taxon>Fungi</taxon>
        <taxon>Dikarya</taxon>
        <taxon>Ascomycota</taxon>
        <taxon>Pezizomycotina</taxon>
        <taxon>Sordariomycetes</taxon>
        <taxon>Sordariomycetidae</taxon>
        <taxon>Sordariales</taxon>
        <taxon>Chaetomiaceae</taxon>
        <taxon>Thermothelomyces</taxon>
    </lineage>
</organism>
<evidence type="ECO:0000256" key="2">
    <source>
        <dbReference type="ARBA" id="ARBA00011534"/>
    </source>
</evidence>
<evidence type="ECO:0000256" key="3">
    <source>
        <dbReference type="ARBA" id="ARBA00012513"/>
    </source>
</evidence>
<dbReference type="OrthoDB" id="4580498at2759"/>
<dbReference type="PROSITE" id="PS00109">
    <property type="entry name" value="PROTEIN_KINASE_TYR"/>
    <property type="match status" value="1"/>
</dbReference>
<proteinExistence type="predicted"/>
<dbReference type="SUPFAM" id="SSF56112">
    <property type="entry name" value="Protein kinase-like (PK-like)"/>
    <property type="match status" value="1"/>
</dbReference>
<dbReference type="GO" id="GO:0004674">
    <property type="term" value="F:protein serine/threonine kinase activity"/>
    <property type="evidence" value="ECO:0007669"/>
    <property type="project" value="UniProtKB-EC"/>
</dbReference>
<sequence length="302" mass="34124">MAPFLRMPFRSLSADNLISRGAAGHVFHISPNIVLKCPTKFDNGLPEQIKEMEESSKKIEAEKAVYRILMEHPHPNIVQCILCVPEGIFLRRMESTLQERLSQSRKATIPARTQERWVLQLTSAVAWLERLGLVHGDLRPANILLDANDNIQLSDFDATVKPGAELIVASEPFCKMDENFETPPAGPVSEQFSLASCIYTIRFGHWPWHELDPRARGEKLRRNKFPSVSADIVFGDVTTRCWHGEYTSIASVQQDVLSRLGRSIAKDEALMQVAIEEIATQYPLLRAECERFVATQARERSS</sequence>
<evidence type="ECO:0000256" key="7">
    <source>
        <dbReference type="ARBA" id="ARBA00033194"/>
    </source>
</evidence>
<dbReference type="Proteomes" id="UP000007322">
    <property type="component" value="Chromosome 5"/>
</dbReference>
<dbReference type="EC" id="2.7.11.1" evidence="3"/>
<comment type="catalytic activity">
    <reaction evidence="9">
        <text>L-seryl-[protein] + ATP = O-phospho-L-seryl-[protein] + ADP + H(+)</text>
        <dbReference type="Rhea" id="RHEA:17989"/>
        <dbReference type="Rhea" id="RHEA-COMP:9863"/>
        <dbReference type="Rhea" id="RHEA-COMP:11604"/>
        <dbReference type="ChEBI" id="CHEBI:15378"/>
        <dbReference type="ChEBI" id="CHEBI:29999"/>
        <dbReference type="ChEBI" id="CHEBI:30616"/>
        <dbReference type="ChEBI" id="CHEBI:83421"/>
        <dbReference type="ChEBI" id="CHEBI:456216"/>
        <dbReference type="EC" id="2.7.11.1"/>
    </reaction>
</comment>
<dbReference type="Gene3D" id="1.10.510.10">
    <property type="entry name" value="Transferase(Phosphotransferase) domain 1"/>
    <property type="match status" value="1"/>
</dbReference>
<gene>
    <name evidence="11" type="ORF">MYCTH_2307898</name>
</gene>
<dbReference type="InterPro" id="IPR011009">
    <property type="entry name" value="Kinase-like_dom_sf"/>
</dbReference>
<dbReference type="RefSeq" id="XP_003664767.1">
    <property type="nucleotide sequence ID" value="XM_003664719.1"/>
</dbReference>
<dbReference type="PANTHER" id="PTHR44329:SF214">
    <property type="entry name" value="PROTEIN KINASE DOMAIN-CONTAINING PROTEIN"/>
    <property type="match status" value="1"/>
</dbReference>
<accession>G2QIJ1</accession>
<dbReference type="InterPro" id="IPR008266">
    <property type="entry name" value="Tyr_kinase_AS"/>
</dbReference>
<evidence type="ECO:0000256" key="1">
    <source>
        <dbReference type="ARBA" id="ARBA00003747"/>
    </source>
</evidence>
<dbReference type="Pfam" id="PF00069">
    <property type="entry name" value="Pkinase"/>
    <property type="match status" value="1"/>
</dbReference>
<evidence type="ECO:0000256" key="8">
    <source>
        <dbReference type="ARBA" id="ARBA00047899"/>
    </source>
</evidence>
<protein>
    <recommendedName>
        <fullName evidence="5">EKC/KEOPS complex subunit BUD32</fullName>
        <ecNumber evidence="3">2.7.11.1</ecNumber>
    </recommendedName>
    <alternativeName>
        <fullName evidence="6 7">Atypical Serine/threonine protein kinase BUD32</fullName>
    </alternativeName>
    <alternativeName>
        <fullName evidence="4">EKC/KEOPS complex subunit bud32</fullName>
    </alternativeName>
</protein>
<name>G2QIJ1_THET4</name>
<feature type="domain" description="Protein kinase" evidence="10">
    <location>
        <begin position="12"/>
        <end position="285"/>
    </location>
</feature>
<evidence type="ECO:0000313" key="12">
    <source>
        <dbReference type="Proteomes" id="UP000007322"/>
    </source>
</evidence>
<evidence type="ECO:0000313" key="11">
    <source>
        <dbReference type="EMBL" id="AEO59522.1"/>
    </source>
</evidence>
<reference evidence="11 12" key="1">
    <citation type="journal article" date="2011" name="Nat. Biotechnol.">
        <title>Comparative genomic analysis of the thermophilic biomass-degrading fungi Myceliophthora thermophila and Thielavia terrestris.</title>
        <authorList>
            <person name="Berka R.M."/>
            <person name="Grigoriev I.V."/>
            <person name="Otillar R."/>
            <person name="Salamov A."/>
            <person name="Grimwood J."/>
            <person name="Reid I."/>
            <person name="Ishmael N."/>
            <person name="John T."/>
            <person name="Darmond C."/>
            <person name="Moisan M.-C."/>
            <person name="Henrissat B."/>
            <person name="Coutinho P.M."/>
            <person name="Lombard V."/>
            <person name="Natvig D.O."/>
            <person name="Lindquist E."/>
            <person name="Schmutz J."/>
            <person name="Lucas S."/>
            <person name="Harris P."/>
            <person name="Powlowski J."/>
            <person name="Bellemare A."/>
            <person name="Taylor D."/>
            <person name="Butler G."/>
            <person name="de Vries R.P."/>
            <person name="Allijn I.E."/>
            <person name="van den Brink J."/>
            <person name="Ushinsky S."/>
            <person name="Storms R."/>
            <person name="Powell A.J."/>
            <person name="Paulsen I.T."/>
            <person name="Elbourne L.D.H."/>
            <person name="Baker S.E."/>
            <person name="Magnuson J."/>
            <person name="LaBoissiere S."/>
            <person name="Clutterbuck A.J."/>
            <person name="Martinez D."/>
            <person name="Wogulis M."/>
            <person name="de Leon A.L."/>
            <person name="Rey M.W."/>
            <person name="Tsang A."/>
        </authorList>
    </citation>
    <scope>NUCLEOTIDE SEQUENCE [LARGE SCALE GENOMIC DNA]</scope>
    <source>
        <strain evidence="12">ATCC 42464 / BCRC 31852 / DSM 1799</strain>
    </source>
</reference>
<dbReference type="PANTHER" id="PTHR44329">
    <property type="entry name" value="SERINE/THREONINE-PROTEIN KINASE TNNI3K-RELATED"/>
    <property type="match status" value="1"/>
</dbReference>
<dbReference type="VEuPathDB" id="FungiDB:MYCTH_2307898"/>
<dbReference type="EMBL" id="CP003006">
    <property type="protein sequence ID" value="AEO59522.1"/>
    <property type="molecule type" value="Genomic_DNA"/>
</dbReference>
<dbReference type="PROSITE" id="PS50011">
    <property type="entry name" value="PROTEIN_KINASE_DOM"/>
    <property type="match status" value="1"/>
</dbReference>
<dbReference type="STRING" id="573729.G2QIJ1"/>
<comment type="function">
    <text evidence="1">Component of the EKC/KEOPS complex that is required for the formation of a threonylcarbamoyl group on adenosine at position 37 (t(6)A37) in tRNAs that read codons beginning with adenine. The complex is probably involved in the transfer of the threonylcarbamoyl moiety of threonylcarbamoyl-AMP (TC-AMP) to the N6 group of A37. BUD32 has ATPase activity in the context of the EKC/KEOPS complex and likely plays a supporting role to the catalytic subunit KAE1. The EKC/KEOPS complex also promotes both telomere uncapping and telomere elongation. The complex is required for efficient recruitment of transcriptional coactivators.</text>
</comment>
<dbReference type="InterPro" id="IPR051681">
    <property type="entry name" value="Ser/Thr_Kinases-Pseudokinases"/>
</dbReference>
<comment type="subunit">
    <text evidence="2">Component of the EKC/KEOPS complex composed of at least BUD32, CGI121, GON7, KAE1 and PCC1; the whole complex dimerizes.</text>
</comment>
<dbReference type="KEGG" id="mtm:MYCTH_2307898"/>
<dbReference type="GeneID" id="11506465"/>
<dbReference type="GO" id="GO:0005524">
    <property type="term" value="F:ATP binding"/>
    <property type="evidence" value="ECO:0007669"/>
    <property type="project" value="InterPro"/>
</dbReference>
<dbReference type="AlphaFoldDB" id="G2QIJ1"/>
<evidence type="ECO:0000256" key="5">
    <source>
        <dbReference type="ARBA" id="ARBA00019973"/>
    </source>
</evidence>
<evidence type="ECO:0000256" key="9">
    <source>
        <dbReference type="ARBA" id="ARBA00048679"/>
    </source>
</evidence>
<evidence type="ECO:0000259" key="10">
    <source>
        <dbReference type="PROSITE" id="PS50011"/>
    </source>
</evidence>
<dbReference type="OMA" id="NVVRCAF"/>
<comment type="catalytic activity">
    <reaction evidence="8">
        <text>L-threonyl-[protein] + ATP = O-phospho-L-threonyl-[protein] + ADP + H(+)</text>
        <dbReference type="Rhea" id="RHEA:46608"/>
        <dbReference type="Rhea" id="RHEA-COMP:11060"/>
        <dbReference type="Rhea" id="RHEA-COMP:11605"/>
        <dbReference type="ChEBI" id="CHEBI:15378"/>
        <dbReference type="ChEBI" id="CHEBI:30013"/>
        <dbReference type="ChEBI" id="CHEBI:30616"/>
        <dbReference type="ChEBI" id="CHEBI:61977"/>
        <dbReference type="ChEBI" id="CHEBI:456216"/>
        <dbReference type="EC" id="2.7.11.1"/>
    </reaction>
</comment>
<dbReference type="InterPro" id="IPR000719">
    <property type="entry name" value="Prot_kinase_dom"/>
</dbReference>
<keyword evidence="12" id="KW-1185">Reference proteome</keyword>